<keyword evidence="10" id="KW-0472">Membrane</keyword>
<evidence type="ECO:0000313" key="12">
    <source>
        <dbReference type="Proteomes" id="UP000694380"/>
    </source>
</evidence>
<comment type="subcellular location">
    <subcellularLocation>
        <location evidence="1">Apical cell membrane</location>
    </subcellularLocation>
    <subcellularLocation>
        <location evidence="2">Cytoplasm</location>
    </subcellularLocation>
    <subcellularLocation>
        <location evidence="3">Secreted</location>
    </subcellularLocation>
</comment>
<keyword evidence="7" id="KW-0964">Secreted</keyword>
<evidence type="ECO:0000256" key="9">
    <source>
        <dbReference type="ARBA" id="ARBA00022729"/>
    </source>
</evidence>
<dbReference type="Pfam" id="PF15187">
    <property type="entry name" value="Augurin"/>
    <property type="match status" value="1"/>
</dbReference>
<keyword evidence="12" id="KW-1185">Reference proteome</keyword>
<dbReference type="PANTHER" id="PTHR31613">
    <property type="entry name" value="AUGURIN"/>
    <property type="match status" value="1"/>
</dbReference>
<dbReference type="InterPro" id="IPR028173">
    <property type="entry name" value="Augurin"/>
</dbReference>
<evidence type="ECO:0000256" key="5">
    <source>
        <dbReference type="ARBA" id="ARBA00022475"/>
    </source>
</evidence>
<accession>A0A8C3FQ83</accession>
<dbReference type="GO" id="GO:0090398">
    <property type="term" value="P:cellular senescence"/>
    <property type="evidence" value="ECO:0007669"/>
    <property type="project" value="TreeGrafter"/>
</dbReference>
<dbReference type="GO" id="GO:0042127">
    <property type="term" value="P:regulation of cell population proliferation"/>
    <property type="evidence" value="ECO:0007669"/>
    <property type="project" value="TreeGrafter"/>
</dbReference>
<dbReference type="GO" id="GO:0016324">
    <property type="term" value="C:apical plasma membrane"/>
    <property type="evidence" value="ECO:0007669"/>
    <property type="project" value="UniProtKB-SubCell"/>
</dbReference>
<dbReference type="AlphaFoldDB" id="A0A8C3FQ83"/>
<name>A0A8C3FQ83_CHRPI</name>
<dbReference type="GO" id="GO:0005615">
    <property type="term" value="C:extracellular space"/>
    <property type="evidence" value="ECO:0007669"/>
    <property type="project" value="TreeGrafter"/>
</dbReference>
<evidence type="ECO:0000256" key="10">
    <source>
        <dbReference type="ARBA" id="ARBA00023136"/>
    </source>
</evidence>
<organism evidence="11 12">
    <name type="scientific">Chrysemys picta bellii</name>
    <name type="common">Western painted turtle</name>
    <name type="synonym">Emys bellii</name>
    <dbReference type="NCBI Taxonomy" id="8478"/>
    <lineage>
        <taxon>Eukaryota</taxon>
        <taxon>Metazoa</taxon>
        <taxon>Chordata</taxon>
        <taxon>Craniata</taxon>
        <taxon>Vertebrata</taxon>
        <taxon>Euteleostomi</taxon>
        <taxon>Archelosauria</taxon>
        <taxon>Testudinata</taxon>
        <taxon>Testudines</taxon>
        <taxon>Cryptodira</taxon>
        <taxon>Durocryptodira</taxon>
        <taxon>Testudinoidea</taxon>
        <taxon>Emydidae</taxon>
        <taxon>Chrysemys</taxon>
    </lineage>
</organism>
<evidence type="ECO:0000256" key="3">
    <source>
        <dbReference type="ARBA" id="ARBA00004613"/>
    </source>
</evidence>
<gene>
    <name evidence="11" type="primary">ECRG4</name>
</gene>
<evidence type="ECO:0000256" key="6">
    <source>
        <dbReference type="ARBA" id="ARBA00022490"/>
    </source>
</evidence>
<dbReference type="GeneTree" id="ENSGT00390000000145"/>
<dbReference type="GO" id="GO:0031145">
    <property type="term" value="P:anaphase-promoting complex-dependent catabolic process"/>
    <property type="evidence" value="ECO:0007669"/>
    <property type="project" value="TreeGrafter"/>
</dbReference>
<dbReference type="Ensembl" id="ENSCPBT00000011111.1">
    <property type="protein sequence ID" value="ENSCPBP00000009247.1"/>
    <property type="gene ID" value="ENSCPBG00000007157.1"/>
</dbReference>
<evidence type="ECO:0000256" key="8">
    <source>
        <dbReference type="ARBA" id="ARBA00022685"/>
    </source>
</evidence>
<evidence type="ECO:0000313" key="11">
    <source>
        <dbReference type="Ensembl" id="ENSCPBP00000009247.1"/>
    </source>
</evidence>
<dbReference type="GO" id="GO:0005737">
    <property type="term" value="C:cytoplasm"/>
    <property type="evidence" value="ECO:0007669"/>
    <property type="project" value="UniProtKB-SubCell"/>
</dbReference>
<comment type="similarity">
    <text evidence="4">Belongs to the augurin family.</text>
</comment>
<dbReference type="GO" id="GO:0007417">
    <property type="term" value="P:central nervous system development"/>
    <property type="evidence" value="ECO:0007669"/>
    <property type="project" value="TreeGrafter"/>
</dbReference>
<dbReference type="Proteomes" id="UP000694380">
    <property type="component" value="Chromosome 1"/>
</dbReference>
<reference evidence="11" key="2">
    <citation type="submission" date="2025-08" db="UniProtKB">
        <authorList>
            <consortium name="Ensembl"/>
        </authorList>
    </citation>
    <scope>IDENTIFICATION</scope>
</reference>
<reference evidence="11" key="3">
    <citation type="submission" date="2025-09" db="UniProtKB">
        <authorList>
            <consortium name="Ensembl"/>
        </authorList>
    </citation>
    <scope>IDENTIFICATION</scope>
</reference>
<evidence type="ECO:0000256" key="2">
    <source>
        <dbReference type="ARBA" id="ARBA00004496"/>
    </source>
</evidence>
<keyword evidence="6" id="KW-0963">Cytoplasm</keyword>
<keyword evidence="5" id="KW-1003">Cell membrane</keyword>
<dbReference type="GO" id="GO:0070314">
    <property type="term" value="P:G1 to G0 transition"/>
    <property type="evidence" value="ECO:0007669"/>
    <property type="project" value="TreeGrafter"/>
</dbReference>
<dbReference type="PANTHER" id="PTHR31613:SF2">
    <property type="entry name" value="AUGURIN"/>
    <property type="match status" value="1"/>
</dbReference>
<protein>
    <submittedName>
        <fullName evidence="11">ECRG4 augurin</fullName>
    </submittedName>
</protein>
<sequence>MVLSACRGVLPLAALALLLLVCLAPAPAPAKTEVSVKENTAKEFLSSLKRQKRQLWDRTQPDVQQWYQQFLYLGFDEAKFEDDVSYWTNLGRGGNEYYGYYGGYYQNHFDEDAPIGPRNPHTFRHGANVNYDDY</sequence>
<proteinExistence type="inferred from homology"/>
<evidence type="ECO:0000256" key="7">
    <source>
        <dbReference type="ARBA" id="ARBA00022525"/>
    </source>
</evidence>
<keyword evidence="9" id="KW-0732">Signal</keyword>
<keyword evidence="8" id="KW-0165">Cleavage on pair of basic residues</keyword>
<evidence type="ECO:0000256" key="1">
    <source>
        <dbReference type="ARBA" id="ARBA00004221"/>
    </source>
</evidence>
<evidence type="ECO:0000256" key="4">
    <source>
        <dbReference type="ARBA" id="ARBA00011014"/>
    </source>
</evidence>
<reference evidence="11" key="1">
    <citation type="journal article" date="2015" name="Genome Biol. Evol.">
        <title>Physical Mapping and Refinement of the Painted Turtle Genome (Chrysemys picta) Inform Amniote Genome Evolution and Challenge Turtle-Bird Chromosomal Conservation.</title>
        <authorList>
            <person name="Badenhorst D."/>
            <person name="Hillier L.W."/>
            <person name="Literman R."/>
            <person name="Montiel E.E."/>
            <person name="Radhakrishnan S."/>
            <person name="Shen Y."/>
            <person name="Minx P."/>
            <person name="Janes D.E."/>
            <person name="Warren W.C."/>
            <person name="Edwards S.V."/>
            <person name="Valenzuela N."/>
        </authorList>
    </citation>
    <scope>NUCLEOTIDE SEQUENCE [LARGE SCALE GENOMIC DNA]</scope>
</reference>